<evidence type="ECO:0000256" key="5">
    <source>
        <dbReference type="PIRSR" id="PIRSR601461-1"/>
    </source>
</evidence>
<dbReference type="PRINTS" id="PR00792">
    <property type="entry name" value="PEPSIN"/>
</dbReference>
<dbReference type="STRING" id="1531966.A0A0A1TNW4"/>
<feature type="active site" evidence="5">
    <location>
        <position position="124"/>
    </location>
</feature>
<evidence type="ECO:0000256" key="3">
    <source>
        <dbReference type="ARBA" id="ARBA00022750"/>
    </source>
</evidence>
<accession>A0A0A1TNW4</accession>
<dbReference type="InterPro" id="IPR021109">
    <property type="entry name" value="Peptidase_aspartic_dom_sf"/>
</dbReference>
<keyword evidence="3 6" id="KW-0064">Aspartyl protease</keyword>
<dbReference type="PROSITE" id="PS00141">
    <property type="entry name" value="ASP_PROTEASE"/>
    <property type="match status" value="1"/>
</dbReference>
<dbReference type="GO" id="GO:0006508">
    <property type="term" value="P:proteolysis"/>
    <property type="evidence" value="ECO:0007669"/>
    <property type="project" value="UniProtKB-KW"/>
</dbReference>
<feature type="active site" evidence="5">
    <location>
        <position position="298"/>
    </location>
</feature>
<dbReference type="PROSITE" id="PS51767">
    <property type="entry name" value="PEPTIDASE_A1"/>
    <property type="match status" value="1"/>
</dbReference>
<dbReference type="InterPro" id="IPR034163">
    <property type="entry name" value="Aspergillopepsin-like_cat_dom"/>
</dbReference>
<dbReference type="AlphaFoldDB" id="A0A0A1TNW4"/>
<evidence type="ECO:0000256" key="2">
    <source>
        <dbReference type="ARBA" id="ARBA00022670"/>
    </source>
</evidence>
<keyword evidence="4 6" id="KW-0378">Hydrolase</keyword>
<sequence length="406" mass="42626">MQFNNTFGSFLVAVLSASLAAGAPTAESPRSFEVKRTVNENFSGRNGPLALARAYAKYGAPVPDHLAKAAETRAAFLNSINGHSVRRSGNGTGTATATPDHGDLEYLVPVQIGTPPQTLNLDFDTGSSDLWVFSSETDKTDAGSHSIYDIEKSTSAKKVSGATWSITYGDHSSSSGDVYQDVVTLGGLSVQSQAVEAAKKVSTQFAQGANDGLLGLAFSSINTVKPTKQKTWFDNIASSLDAPVFTADLKHNEPGSYIFGAVPSAAKEILYAPVDDSQGFWQFETTAGDSQTFNAIADTGTTLLLANSQVVGAYYKSVSGATLDQQQGGYIFDCNTKLPDFTFTVGKGSITVPGSLINYAPASGSQCFGGIQPMDDIPLAIFGDVALKAAYVVFDAGKKQVGWAPK</sequence>
<keyword evidence="7" id="KW-0732">Signal</keyword>
<organism evidence="9 10">
    <name type="scientific">[Torrubiella] hemipterigena</name>
    <dbReference type="NCBI Taxonomy" id="1531966"/>
    <lineage>
        <taxon>Eukaryota</taxon>
        <taxon>Fungi</taxon>
        <taxon>Dikarya</taxon>
        <taxon>Ascomycota</taxon>
        <taxon>Pezizomycotina</taxon>
        <taxon>Sordariomycetes</taxon>
        <taxon>Hypocreomycetidae</taxon>
        <taxon>Hypocreales</taxon>
        <taxon>Clavicipitaceae</taxon>
        <taxon>Clavicipitaceae incertae sedis</taxon>
        <taxon>'Torrubiella' clade</taxon>
    </lineage>
</organism>
<evidence type="ECO:0000256" key="1">
    <source>
        <dbReference type="ARBA" id="ARBA00007447"/>
    </source>
</evidence>
<dbReference type="InterPro" id="IPR001969">
    <property type="entry name" value="Aspartic_peptidase_AS"/>
</dbReference>
<evidence type="ECO:0000256" key="7">
    <source>
        <dbReference type="SAM" id="SignalP"/>
    </source>
</evidence>
<dbReference type="HOGENOM" id="CLU_013253_0_1_1"/>
<feature type="domain" description="Peptidase A1" evidence="8">
    <location>
        <begin position="106"/>
        <end position="404"/>
    </location>
</feature>
<proteinExistence type="inferred from homology"/>
<evidence type="ECO:0000256" key="6">
    <source>
        <dbReference type="RuleBase" id="RU000454"/>
    </source>
</evidence>
<dbReference type="CDD" id="cd06097">
    <property type="entry name" value="Aspergillopepsin_like"/>
    <property type="match status" value="1"/>
</dbReference>
<evidence type="ECO:0000259" key="8">
    <source>
        <dbReference type="PROSITE" id="PS51767"/>
    </source>
</evidence>
<dbReference type="Pfam" id="PF00026">
    <property type="entry name" value="Asp"/>
    <property type="match status" value="1"/>
</dbReference>
<evidence type="ECO:0000256" key="4">
    <source>
        <dbReference type="ARBA" id="ARBA00022801"/>
    </source>
</evidence>
<dbReference type="InterPro" id="IPR001461">
    <property type="entry name" value="Aspartic_peptidase_A1"/>
</dbReference>
<evidence type="ECO:0000313" key="10">
    <source>
        <dbReference type="Proteomes" id="UP000039046"/>
    </source>
</evidence>
<dbReference type="PANTHER" id="PTHR47966:SF2">
    <property type="entry name" value="ASPERGILLOPEPSIN-1-RELATED"/>
    <property type="match status" value="1"/>
</dbReference>
<dbReference type="FunFam" id="2.40.70.10:FF:000026">
    <property type="entry name" value="Endothiapepsin"/>
    <property type="match status" value="1"/>
</dbReference>
<feature type="chain" id="PRO_5001990232" description="Peptidase A1 domain-containing protein" evidence="7">
    <location>
        <begin position="23"/>
        <end position="406"/>
    </location>
</feature>
<dbReference type="Proteomes" id="UP000039046">
    <property type="component" value="Unassembled WGS sequence"/>
</dbReference>
<dbReference type="OrthoDB" id="2747330at2759"/>
<dbReference type="SUPFAM" id="SSF50630">
    <property type="entry name" value="Acid proteases"/>
    <property type="match status" value="1"/>
</dbReference>
<dbReference type="InterPro" id="IPR033121">
    <property type="entry name" value="PEPTIDASE_A1"/>
</dbReference>
<comment type="similarity">
    <text evidence="1 6">Belongs to the peptidase A1 family.</text>
</comment>
<gene>
    <name evidence="9" type="ORF">VHEMI07987</name>
</gene>
<reference evidence="9 10" key="1">
    <citation type="journal article" date="2015" name="Genome Announc.">
        <title>Draft Genome Sequence and Gene Annotation of the Entomopathogenic Fungus Verticillium hemipterigenum.</title>
        <authorList>
            <person name="Horn F."/>
            <person name="Habel A."/>
            <person name="Scharf D.H."/>
            <person name="Dworschak J."/>
            <person name="Brakhage A.A."/>
            <person name="Guthke R."/>
            <person name="Hertweck C."/>
            <person name="Linde J."/>
        </authorList>
    </citation>
    <scope>NUCLEOTIDE SEQUENCE [LARGE SCALE GENOMIC DNA]</scope>
</reference>
<name>A0A0A1TNW4_9HYPO</name>
<dbReference type="EMBL" id="CDHN01000004">
    <property type="protein sequence ID" value="CEJ92327.1"/>
    <property type="molecule type" value="Genomic_DNA"/>
</dbReference>
<dbReference type="Gene3D" id="2.40.70.10">
    <property type="entry name" value="Acid Proteases"/>
    <property type="match status" value="2"/>
</dbReference>
<keyword evidence="10" id="KW-1185">Reference proteome</keyword>
<dbReference type="GO" id="GO:0004190">
    <property type="term" value="F:aspartic-type endopeptidase activity"/>
    <property type="evidence" value="ECO:0007669"/>
    <property type="project" value="UniProtKB-KW"/>
</dbReference>
<protein>
    <recommendedName>
        <fullName evidence="8">Peptidase A1 domain-containing protein</fullName>
    </recommendedName>
</protein>
<keyword evidence="2 6" id="KW-0645">Protease</keyword>
<feature type="signal peptide" evidence="7">
    <location>
        <begin position="1"/>
        <end position="22"/>
    </location>
</feature>
<dbReference type="PANTHER" id="PTHR47966">
    <property type="entry name" value="BETA-SITE APP-CLEAVING ENZYME, ISOFORM A-RELATED"/>
    <property type="match status" value="1"/>
</dbReference>
<evidence type="ECO:0000313" key="9">
    <source>
        <dbReference type="EMBL" id="CEJ92327.1"/>
    </source>
</evidence>